<dbReference type="InterPro" id="IPR046255">
    <property type="entry name" value="DUF6288"/>
</dbReference>
<feature type="signal peptide" evidence="1">
    <location>
        <begin position="1"/>
        <end position="27"/>
    </location>
</feature>
<dbReference type="InterPro" id="IPR011989">
    <property type="entry name" value="ARM-like"/>
</dbReference>
<dbReference type="SUPFAM" id="SSF50156">
    <property type="entry name" value="PDZ domain-like"/>
    <property type="match status" value="1"/>
</dbReference>
<evidence type="ECO:0000256" key="1">
    <source>
        <dbReference type="SAM" id="SignalP"/>
    </source>
</evidence>
<dbReference type="InterPro" id="IPR004155">
    <property type="entry name" value="PBS_lyase_HEAT"/>
</dbReference>
<keyword evidence="4" id="KW-1185">Reference proteome</keyword>
<evidence type="ECO:0000313" key="4">
    <source>
        <dbReference type="Proteomes" id="UP000644507"/>
    </source>
</evidence>
<dbReference type="SMART" id="SM00567">
    <property type="entry name" value="EZ_HEAT"/>
    <property type="match status" value="2"/>
</dbReference>
<dbReference type="Gene3D" id="1.25.10.10">
    <property type="entry name" value="Leucine-rich Repeat Variant"/>
    <property type="match status" value="1"/>
</dbReference>
<dbReference type="EMBL" id="BMXI01000004">
    <property type="protein sequence ID" value="GHC48648.1"/>
    <property type="molecule type" value="Genomic_DNA"/>
</dbReference>
<dbReference type="InterPro" id="IPR016024">
    <property type="entry name" value="ARM-type_fold"/>
</dbReference>
<accession>A0A918THY1</accession>
<proteinExistence type="predicted"/>
<organism evidence="3 4">
    <name type="scientific">Roseibacillus persicicus</name>
    <dbReference type="NCBI Taxonomy" id="454148"/>
    <lineage>
        <taxon>Bacteria</taxon>
        <taxon>Pseudomonadati</taxon>
        <taxon>Verrucomicrobiota</taxon>
        <taxon>Verrucomicrobiia</taxon>
        <taxon>Verrucomicrobiales</taxon>
        <taxon>Verrucomicrobiaceae</taxon>
        <taxon>Roseibacillus</taxon>
    </lineage>
</organism>
<evidence type="ECO:0000313" key="3">
    <source>
        <dbReference type="EMBL" id="GHC48648.1"/>
    </source>
</evidence>
<dbReference type="Gene3D" id="2.30.42.10">
    <property type="match status" value="1"/>
</dbReference>
<sequence length="836" mass="91440">MRLTPSSRGLLSMVCLCALSVSTPAQAALRRGESPVPDFTAGGEKDDKHDWNLGPTGARGWMWGYKLQTSKARQILVTEVAAGSPADGKLQVGDVILGVSEESFAHDPRMELGTAIGEAEAGSGELSLIRWREGETSTVVLPIGKKGAYSENSPFDCGKSQQILAEGCAHIAKRLEADFAEFRSPLSKGPDRFRTYSSDDIMNAVDAMALLASGKPEYATLVTRYAHAFAPVNLEIALHSHSRMASWGWGYINLFLCEYFLATGDEAVLPAIELYTTNIAKGQSFIGSWGHAMAWPDKNAGKLHGVLSGYGALNSAGLICHLSLVLGKECGVKNDEVDDAIAKANKFIGFYANKGSIPYGDHLPNWDRHDDNGKNSMAAVLFDLQDQSERVRFFSKMTVASYGERERGHTGNYFSLLWGPLGARRAGSEATTAFMKPQRWFYDLNRSWDGSFPYQGGANSGKGEHSYAGWDSTGAFMLTYALSLKRLYITGRGTSPANQLAGSELDSVITDGADFTVWDEGLAPYRKKTAEVLLQDLQSWSPAVRFRAAQALAEKEGSEAHLPDLIAMLNAENLTARYGACQGLAAFEERAQSAVEPLQALLWSEDTWLRIQAVSALSNIGEASKSAIPALLRLAIVEDESDPLEITQRYLALGLFDSKKILGNVGLLANSVENVDRDLLFQAVQKILTNPDGRTRETVASVYRNLSYEELKPLLPAILKAIKEPSPSGVMFASGIRINGIELLAKYRIEEGMALCLDILEIDKWGKRKRLDQCLSVLATYGGAAKPLLPRLRQLENDLQVHPEATGLTPQREYLHQLIKDIETAEEEVELRSMKE</sequence>
<reference evidence="3" key="2">
    <citation type="submission" date="2020-09" db="EMBL/GenBank/DDBJ databases">
        <authorList>
            <person name="Sun Q."/>
            <person name="Kim S."/>
        </authorList>
    </citation>
    <scope>NUCLEOTIDE SEQUENCE</scope>
    <source>
        <strain evidence="3">KCTC 12988</strain>
    </source>
</reference>
<dbReference type="Pfam" id="PF13646">
    <property type="entry name" value="HEAT_2"/>
    <property type="match status" value="1"/>
</dbReference>
<dbReference type="SUPFAM" id="SSF48371">
    <property type="entry name" value="ARM repeat"/>
    <property type="match status" value="1"/>
</dbReference>
<keyword evidence="1" id="KW-0732">Signal</keyword>
<dbReference type="Proteomes" id="UP000644507">
    <property type="component" value="Unassembled WGS sequence"/>
</dbReference>
<dbReference type="InterPro" id="IPR001478">
    <property type="entry name" value="PDZ"/>
</dbReference>
<reference evidence="3" key="1">
    <citation type="journal article" date="2014" name="Int. J. Syst. Evol. Microbiol.">
        <title>Complete genome sequence of Corynebacterium casei LMG S-19264T (=DSM 44701T), isolated from a smear-ripened cheese.</title>
        <authorList>
            <consortium name="US DOE Joint Genome Institute (JGI-PGF)"/>
            <person name="Walter F."/>
            <person name="Albersmeier A."/>
            <person name="Kalinowski J."/>
            <person name="Ruckert C."/>
        </authorList>
    </citation>
    <scope>NUCLEOTIDE SEQUENCE</scope>
    <source>
        <strain evidence="3">KCTC 12988</strain>
    </source>
</reference>
<dbReference type="PROSITE" id="PS50106">
    <property type="entry name" value="PDZ"/>
    <property type="match status" value="1"/>
</dbReference>
<dbReference type="RefSeq" id="WP_189568591.1">
    <property type="nucleotide sequence ID" value="NZ_BMXI01000004.1"/>
</dbReference>
<feature type="chain" id="PRO_5037387493" description="PDZ domain-containing protein" evidence="1">
    <location>
        <begin position="28"/>
        <end position="836"/>
    </location>
</feature>
<comment type="caution">
    <text evidence="3">The sequence shown here is derived from an EMBL/GenBank/DDBJ whole genome shotgun (WGS) entry which is preliminary data.</text>
</comment>
<dbReference type="Pfam" id="PF19805">
    <property type="entry name" value="DUF6288"/>
    <property type="match status" value="1"/>
</dbReference>
<dbReference type="InterPro" id="IPR036034">
    <property type="entry name" value="PDZ_sf"/>
</dbReference>
<evidence type="ECO:0000259" key="2">
    <source>
        <dbReference type="PROSITE" id="PS50106"/>
    </source>
</evidence>
<gene>
    <name evidence="3" type="ORF">GCM10007100_13210</name>
</gene>
<protein>
    <recommendedName>
        <fullName evidence="2">PDZ domain-containing protein</fullName>
    </recommendedName>
</protein>
<name>A0A918THY1_9BACT</name>
<dbReference type="AlphaFoldDB" id="A0A918THY1"/>
<feature type="domain" description="PDZ" evidence="2">
    <location>
        <begin position="59"/>
        <end position="107"/>
    </location>
</feature>